<dbReference type="Proteomes" id="UP000005990">
    <property type="component" value="Unassembled WGS sequence"/>
</dbReference>
<keyword evidence="1" id="KW-0472">Membrane</keyword>
<keyword evidence="1" id="KW-1133">Transmembrane helix</keyword>
<dbReference type="STRING" id="908337.HMPREF9257_1543"/>
<feature type="transmembrane region" description="Helical" evidence="1">
    <location>
        <begin position="57"/>
        <end position="74"/>
    </location>
</feature>
<dbReference type="eggNOG" id="COG3819">
    <property type="taxonomic scope" value="Bacteria"/>
</dbReference>
<dbReference type="AlphaFoldDB" id="E4KPQ4"/>
<dbReference type="RefSeq" id="WP_006418288.1">
    <property type="nucleotide sequence ID" value="NZ_AENN01000015.1"/>
</dbReference>
<dbReference type="InterPro" id="IPR010374">
    <property type="entry name" value="DUF969"/>
</dbReference>
<reference evidence="2 3" key="1">
    <citation type="submission" date="2010-10" db="EMBL/GenBank/DDBJ databases">
        <authorList>
            <person name="Durkin A.S."/>
            <person name="Madupu R."/>
            <person name="Torralba M."/>
            <person name="Gillis M."/>
            <person name="Methe B."/>
            <person name="Sutton G."/>
            <person name="Nelson K.E."/>
        </authorList>
    </citation>
    <scope>NUCLEOTIDE SEQUENCE [LARGE SCALE GENOMIC DNA]</scope>
    <source>
        <strain evidence="2 3">ACS-139-V-Col8</strain>
    </source>
</reference>
<keyword evidence="1" id="KW-0812">Transmembrane</keyword>
<feature type="transmembrane region" description="Helical" evidence="1">
    <location>
        <begin position="94"/>
        <end position="111"/>
    </location>
</feature>
<gene>
    <name evidence="2" type="ORF">HMPREF9257_1543</name>
</gene>
<keyword evidence="3" id="KW-1185">Reference proteome</keyword>
<feature type="transmembrane region" description="Helical" evidence="1">
    <location>
        <begin position="206"/>
        <end position="228"/>
    </location>
</feature>
<evidence type="ECO:0000313" key="2">
    <source>
        <dbReference type="EMBL" id="EFR31085.1"/>
    </source>
</evidence>
<dbReference type="Pfam" id="PF06149">
    <property type="entry name" value="DUF969"/>
    <property type="match status" value="1"/>
</dbReference>
<dbReference type="EMBL" id="AENN01000015">
    <property type="protein sequence ID" value="EFR31085.1"/>
    <property type="molecule type" value="Genomic_DNA"/>
</dbReference>
<dbReference type="OrthoDB" id="80065at2"/>
<proteinExistence type="predicted"/>
<name>E4KPQ4_9LACT</name>
<protein>
    <recommendedName>
        <fullName evidence="4">DUF969 domain-containing protein</fullName>
    </recommendedName>
</protein>
<organism evidence="2 3">
    <name type="scientific">Eremococcus coleocola ACS-139-V-Col8</name>
    <dbReference type="NCBI Taxonomy" id="908337"/>
    <lineage>
        <taxon>Bacteria</taxon>
        <taxon>Bacillati</taxon>
        <taxon>Bacillota</taxon>
        <taxon>Bacilli</taxon>
        <taxon>Lactobacillales</taxon>
        <taxon>Aerococcaceae</taxon>
        <taxon>Eremococcus</taxon>
    </lineage>
</organism>
<evidence type="ECO:0000256" key="1">
    <source>
        <dbReference type="SAM" id="Phobius"/>
    </source>
</evidence>
<evidence type="ECO:0008006" key="4">
    <source>
        <dbReference type="Google" id="ProtNLM"/>
    </source>
</evidence>
<feature type="transmembrane region" description="Helical" evidence="1">
    <location>
        <begin position="6"/>
        <end position="36"/>
    </location>
</feature>
<comment type="caution">
    <text evidence="2">The sequence shown here is derived from an EMBL/GenBank/DDBJ whole genome shotgun (WGS) entry which is preliminary data.</text>
</comment>
<accession>E4KPQ4</accession>
<sequence length="242" mass="25798">MEYIKLIGVLIIVVGFILKLDTIATVLIAGLVTALVSGISITEFLEMLGSTFVSQRYVSIFFLTLPMIGLAEAYGLKVQAVRLIERMKGLSMGVFYSAYFVIRLICGLMNIRLGGHPSFVRPIVEPMGEAALNAAINPDKVQDTNQTQTTPVNNLSEKDLDTVKGLAAANENFGNFYGQNMFAGSAGVLLIAATMSELGYDVSPAAVALAAIPIGIISGFVGSAYNFSIDKALQAKYKGGKK</sequence>
<evidence type="ECO:0000313" key="3">
    <source>
        <dbReference type="Proteomes" id="UP000005990"/>
    </source>
</evidence>